<dbReference type="InterPro" id="IPR036942">
    <property type="entry name" value="Beta-barrel_TonB_sf"/>
</dbReference>
<dbReference type="Pfam" id="PF00593">
    <property type="entry name" value="TonB_dep_Rec_b-barrel"/>
    <property type="match status" value="1"/>
</dbReference>
<dbReference type="Gene3D" id="2.170.130.10">
    <property type="entry name" value="TonB-dependent receptor, plug domain"/>
    <property type="match status" value="1"/>
</dbReference>
<dbReference type="AlphaFoldDB" id="A0A5B8S786"/>
<dbReference type="Proteomes" id="UP000321172">
    <property type="component" value="Chromosome"/>
</dbReference>
<accession>A0A5B8S786</accession>
<keyword evidence="15" id="KW-1185">Reference proteome</keyword>
<keyword evidence="6 11" id="KW-0798">TonB box</keyword>
<feature type="short sequence motif" description="TonB C-terminal box" evidence="10">
    <location>
        <begin position="976"/>
        <end position="993"/>
    </location>
</feature>
<dbReference type="InterPro" id="IPR012910">
    <property type="entry name" value="Plug_dom"/>
</dbReference>
<dbReference type="SUPFAM" id="SSF56935">
    <property type="entry name" value="Porins"/>
    <property type="match status" value="1"/>
</dbReference>
<evidence type="ECO:0000256" key="1">
    <source>
        <dbReference type="ARBA" id="ARBA00004571"/>
    </source>
</evidence>
<dbReference type="GO" id="GO:0009279">
    <property type="term" value="C:cell outer membrane"/>
    <property type="evidence" value="ECO:0007669"/>
    <property type="project" value="UniProtKB-SubCell"/>
</dbReference>
<evidence type="ECO:0000256" key="3">
    <source>
        <dbReference type="ARBA" id="ARBA00022452"/>
    </source>
</evidence>
<dbReference type="InterPro" id="IPR000531">
    <property type="entry name" value="Beta-barrel_TonB"/>
</dbReference>
<evidence type="ECO:0000256" key="10">
    <source>
        <dbReference type="PROSITE-ProRule" id="PRU10144"/>
    </source>
</evidence>
<reference evidence="14 15" key="1">
    <citation type="journal article" date="2013" name="J. Microbiol. Biotechnol.">
        <title>Novosphingobium ginsenosidimutans sp. nov., with the ability to convert ginsenoside.</title>
        <authorList>
            <person name="Kim J.K."/>
            <person name="He D."/>
            <person name="Liu Q.M."/>
            <person name="Park H.Y."/>
            <person name="Jung M.S."/>
            <person name="Yoon M.H."/>
            <person name="Kim S.C."/>
            <person name="Im W.T."/>
        </authorList>
    </citation>
    <scope>NUCLEOTIDE SEQUENCE [LARGE SCALE GENOMIC DNA]</scope>
    <source>
        <strain evidence="14 15">FW-6</strain>
    </source>
</reference>
<evidence type="ECO:0000256" key="8">
    <source>
        <dbReference type="ARBA" id="ARBA00023237"/>
    </source>
</evidence>
<keyword evidence="4 9" id="KW-0812">Transmembrane</keyword>
<evidence type="ECO:0000313" key="14">
    <source>
        <dbReference type="EMBL" id="QEA17479.1"/>
    </source>
</evidence>
<comment type="similarity">
    <text evidence="9 11">Belongs to the TonB-dependent receptor family.</text>
</comment>
<sequence length="993" mass="104418">MLSSTAVFAQDAEDDAADQTIVVTGSLIRNPNLEQANPVNVTTSDAIELKQSNTAEEVLREVPGIVPNIGTAVNNGNGGSSYVDLRGLGSNRNIVLLDGNRIVPADLQGRVDLNNIPLALVSRVDALTGAAVTTYGADAITGVVNFVTKKDFAGIDLSLGEQITQQGDGNYLRADLTIGANFDDGRGNAVLSVGYQESDPVYQGGRDFSVFGIDSYTGTLGGSGTTVPSRITGTRGLIAGTTTPNTDGTVANGGTRQVDPATGLARSSYAFFNFNPYNIFQTPFKRYNIFAQANYEVSDAVEVYTRGLFSKNTIDTIIAPSGSFGGSVTMNLNNPYMPATLRSQFCAFNTATGGAYVPLYSPAVCAAAATATGPSDPNYRTVTFNLSRRAVEVGPRISNYTSTVFDYRVGARGAITSSIDWDLSASYGESDKVQAIKNYTLQSRWRQALLANNTTTCITNTGGCVPVNPFGPAGSISAAAADFLSDDSTTQVKTSLAQVRAVVSGDLGFSSPGASEPIGFALGAEYRNYTARQASDILSKTPGELGGAGGAAPDIFGAYKVYEGYGEIVAPLLEDKPFFKSLTLEAGARFSSQKIDGGGTNNDWTYKVGLSWEPVDDLKIRGNYARAVRAPNIAELFSPVSTGLTSLAADPCAGAAPTTNANLRAVCIAQGAPVGTIGSILNPTAAQANSTGGGNLALAPEKATTWTVGAVFQPQFLPGFSLSVDYCNIKVTDEIGAPTSGDVIAACFGSPAPSGVTAASATDPLCTAIRRNPVTGGLDGDPATTLGLPQTLSNSGRLKTSGIDLIANYANDLGFAKWSSGFVLNYAISQTFNANVNSPLNFDRECVGYYSANCGFTGSMQPKWQWSWRNTFTFGKLDASILWRHISGMQQEPDDIIQVAPAYTGPLPVGFGYREGETVNFGKIGAYDWFDLTLRFNVNDNLTFTAAVQNLFDKDPPVVGSSIGSTSYNSGNTYPSTYDALGRRFAVSARIKF</sequence>
<keyword evidence="8 9" id="KW-0998">Cell outer membrane</keyword>
<organism evidence="14 15">
    <name type="scientific">Novosphingobium ginsenosidimutans</name>
    <dbReference type="NCBI Taxonomy" id="1176536"/>
    <lineage>
        <taxon>Bacteria</taxon>
        <taxon>Pseudomonadati</taxon>
        <taxon>Pseudomonadota</taxon>
        <taxon>Alphaproteobacteria</taxon>
        <taxon>Sphingomonadales</taxon>
        <taxon>Sphingomonadaceae</taxon>
        <taxon>Novosphingobium</taxon>
    </lineage>
</organism>
<dbReference type="EMBL" id="CP042345">
    <property type="protein sequence ID" value="QEA17479.1"/>
    <property type="molecule type" value="Genomic_DNA"/>
</dbReference>
<evidence type="ECO:0000259" key="13">
    <source>
        <dbReference type="Pfam" id="PF07715"/>
    </source>
</evidence>
<keyword evidence="3 9" id="KW-1134">Transmembrane beta strand</keyword>
<evidence type="ECO:0000256" key="11">
    <source>
        <dbReference type="RuleBase" id="RU003357"/>
    </source>
</evidence>
<protein>
    <submittedName>
        <fullName evidence="14">TonB-dependent receptor</fullName>
    </submittedName>
</protein>
<dbReference type="PROSITE" id="PS52016">
    <property type="entry name" value="TONB_DEPENDENT_REC_3"/>
    <property type="match status" value="1"/>
</dbReference>
<dbReference type="RefSeq" id="WP_147091546.1">
    <property type="nucleotide sequence ID" value="NZ_BAABJD010000001.1"/>
</dbReference>
<keyword evidence="5" id="KW-0732">Signal</keyword>
<dbReference type="PROSITE" id="PS01156">
    <property type="entry name" value="TONB_DEPENDENT_REC_2"/>
    <property type="match status" value="1"/>
</dbReference>
<evidence type="ECO:0000256" key="9">
    <source>
        <dbReference type="PROSITE-ProRule" id="PRU01360"/>
    </source>
</evidence>
<keyword evidence="7 9" id="KW-0472">Membrane</keyword>
<dbReference type="Pfam" id="PF07715">
    <property type="entry name" value="Plug"/>
    <property type="match status" value="1"/>
</dbReference>
<feature type="domain" description="TonB-dependent receptor-like beta-barrel" evidence="12">
    <location>
        <begin position="397"/>
        <end position="951"/>
    </location>
</feature>
<dbReference type="InterPro" id="IPR010917">
    <property type="entry name" value="TonB_rcpt_CS"/>
</dbReference>
<keyword evidence="2 9" id="KW-0813">Transport</keyword>
<dbReference type="InterPro" id="IPR037066">
    <property type="entry name" value="Plug_dom_sf"/>
</dbReference>
<dbReference type="PANTHER" id="PTHR47234:SF2">
    <property type="entry name" value="TONB-DEPENDENT RECEPTOR"/>
    <property type="match status" value="1"/>
</dbReference>
<evidence type="ECO:0000256" key="6">
    <source>
        <dbReference type="ARBA" id="ARBA00023077"/>
    </source>
</evidence>
<dbReference type="OrthoDB" id="7051241at2"/>
<keyword evidence="14" id="KW-0675">Receptor</keyword>
<name>A0A5B8S786_9SPHN</name>
<dbReference type="PANTHER" id="PTHR47234">
    <property type="match status" value="1"/>
</dbReference>
<dbReference type="Gene3D" id="2.40.170.20">
    <property type="entry name" value="TonB-dependent receptor, beta-barrel domain"/>
    <property type="match status" value="1"/>
</dbReference>
<comment type="subcellular location">
    <subcellularLocation>
        <location evidence="1 9">Cell outer membrane</location>
        <topology evidence="1 9">Multi-pass membrane protein</topology>
    </subcellularLocation>
</comment>
<evidence type="ECO:0000256" key="5">
    <source>
        <dbReference type="ARBA" id="ARBA00022729"/>
    </source>
</evidence>
<evidence type="ECO:0000256" key="7">
    <source>
        <dbReference type="ARBA" id="ARBA00023136"/>
    </source>
</evidence>
<proteinExistence type="inferred from homology"/>
<evidence type="ECO:0000256" key="2">
    <source>
        <dbReference type="ARBA" id="ARBA00022448"/>
    </source>
</evidence>
<evidence type="ECO:0000259" key="12">
    <source>
        <dbReference type="Pfam" id="PF00593"/>
    </source>
</evidence>
<evidence type="ECO:0000256" key="4">
    <source>
        <dbReference type="ARBA" id="ARBA00022692"/>
    </source>
</evidence>
<evidence type="ECO:0000313" key="15">
    <source>
        <dbReference type="Proteomes" id="UP000321172"/>
    </source>
</evidence>
<gene>
    <name evidence="14" type="ORF">FRF71_05855</name>
</gene>
<dbReference type="InterPro" id="IPR039426">
    <property type="entry name" value="TonB-dep_rcpt-like"/>
</dbReference>
<dbReference type="KEGG" id="ngf:FRF71_05855"/>
<feature type="domain" description="TonB-dependent receptor plug" evidence="13">
    <location>
        <begin position="33"/>
        <end position="143"/>
    </location>
</feature>